<accession>E4N0K8</accession>
<dbReference type="PATRIC" id="fig|452652.3.peg.5931"/>
<evidence type="ECO:0000313" key="2">
    <source>
        <dbReference type="Proteomes" id="UP000007076"/>
    </source>
</evidence>
<name>E4N0K8_KITSK</name>
<sequence length="106" mass="11040">MSVRTLLADRALLLNSELGRGDWTPGALESSVARRLAGDDTLNPAAVREALWQGHEPLTRTNDARLATLLADLATGLEAARESGRPDPEGVAGARAVLAAVAETNG</sequence>
<reference evidence="1 2" key="1">
    <citation type="journal article" date="2010" name="DNA Res.">
        <title>Genome sequence of Kitasatospora setae NBRC 14216T: an evolutionary snapshot of the family Streptomycetaceae.</title>
        <authorList>
            <person name="Ichikawa N."/>
            <person name="Oguchi A."/>
            <person name="Ikeda H."/>
            <person name="Ishikawa J."/>
            <person name="Kitani S."/>
            <person name="Watanabe Y."/>
            <person name="Nakamura S."/>
            <person name="Katano Y."/>
            <person name="Kishi E."/>
            <person name="Sasagawa M."/>
            <person name="Ankai A."/>
            <person name="Fukui S."/>
            <person name="Hashimoto Y."/>
            <person name="Kamata S."/>
            <person name="Otoguro M."/>
            <person name="Tanikawa S."/>
            <person name="Nihira T."/>
            <person name="Horinouchi S."/>
            <person name="Ohnishi Y."/>
            <person name="Hayakawa M."/>
            <person name="Kuzuyama T."/>
            <person name="Arisawa A."/>
            <person name="Nomoto F."/>
            <person name="Miura H."/>
            <person name="Takahashi Y."/>
            <person name="Fujita N."/>
        </authorList>
    </citation>
    <scope>NUCLEOTIDE SEQUENCE [LARGE SCALE GENOMIC DNA]</scope>
    <source>
        <strain evidence="2">ATCC 33774 / DSM 43861 / JCM 3304 / KCC A-0304 / NBRC 14216 / KM-6054</strain>
    </source>
</reference>
<dbReference type="KEGG" id="ksk:KSE_59220"/>
<gene>
    <name evidence="1" type="ordered locus">KSE_59220</name>
</gene>
<dbReference type="Proteomes" id="UP000007076">
    <property type="component" value="Chromosome"/>
</dbReference>
<protein>
    <submittedName>
        <fullName evidence="1">Uncharacterized protein</fullName>
    </submittedName>
</protein>
<proteinExistence type="predicted"/>
<dbReference type="AlphaFoldDB" id="E4N0K8"/>
<dbReference type="RefSeq" id="WP_014138989.1">
    <property type="nucleotide sequence ID" value="NC_016109.1"/>
</dbReference>
<keyword evidence="2" id="KW-1185">Reference proteome</keyword>
<organism evidence="1 2">
    <name type="scientific">Kitasatospora setae (strain ATCC 33774 / DSM 43861 / JCM 3304 / KCC A-0304 / NBRC 14216 / KM-6054)</name>
    <name type="common">Streptomyces setae</name>
    <dbReference type="NCBI Taxonomy" id="452652"/>
    <lineage>
        <taxon>Bacteria</taxon>
        <taxon>Bacillati</taxon>
        <taxon>Actinomycetota</taxon>
        <taxon>Actinomycetes</taxon>
        <taxon>Kitasatosporales</taxon>
        <taxon>Streptomycetaceae</taxon>
        <taxon>Kitasatospora</taxon>
    </lineage>
</organism>
<evidence type="ECO:0000313" key="1">
    <source>
        <dbReference type="EMBL" id="BAJ31692.1"/>
    </source>
</evidence>
<dbReference type="EMBL" id="AP010968">
    <property type="protein sequence ID" value="BAJ31692.1"/>
    <property type="molecule type" value="Genomic_DNA"/>
</dbReference>
<dbReference type="HOGENOM" id="CLU_2219604_0_0_11"/>
<dbReference type="STRING" id="452652.KSE_59220"/>